<accession>A0AAV5JAS6</accession>
<dbReference type="AlphaFoldDB" id="A0AAV5JAS6"/>
<name>A0AAV5JAS6_9ROSI</name>
<dbReference type="EMBL" id="BPVZ01000029">
    <property type="protein sequence ID" value="GKV08612.1"/>
    <property type="molecule type" value="Genomic_DNA"/>
</dbReference>
<protein>
    <submittedName>
        <fullName evidence="1">Uncharacterized protein</fullName>
    </submittedName>
</protein>
<proteinExistence type="predicted"/>
<gene>
    <name evidence="1" type="ORF">SLEP1_g20220</name>
</gene>
<evidence type="ECO:0000313" key="1">
    <source>
        <dbReference type="EMBL" id="GKV08612.1"/>
    </source>
</evidence>
<evidence type="ECO:0000313" key="2">
    <source>
        <dbReference type="Proteomes" id="UP001054252"/>
    </source>
</evidence>
<dbReference type="Proteomes" id="UP001054252">
    <property type="component" value="Unassembled WGS sequence"/>
</dbReference>
<reference evidence="1 2" key="1">
    <citation type="journal article" date="2021" name="Commun. Biol.">
        <title>The genome of Shorea leprosula (Dipterocarpaceae) highlights the ecological relevance of drought in aseasonal tropical rainforests.</title>
        <authorList>
            <person name="Ng K.K.S."/>
            <person name="Kobayashi M.J."/>
            <person name="Fawcett J.A."/>
            <person name="Hatakeyama M."/>
            <person name="Paape T."/>
            <person name="Ng C.H."/>
            <person name="Ang C.C."/>
            <person name="Tnah L.H."/>
            <person name="Lee C.T."/>
            <person name="Nishiyama T."/>
            <person name="Sese J."/>
            <person name="O'Brien M.J."/>
            <person name="Copetti D."/>
            <person name="Mohd Noor M.I."/>
            <person name="Ong R.C."/>
            <person name="Putra M."/>
            <person name="Sireger I.Z."/>
            <person name="Indrioko S."/>
            <person name="Kosugi Y."/>
            <person name="Izuno A."/>
            <person name="Isagi Y."/>
            <person name="Lee S.L."/>
            <person name="Shimizu K.K."/>
        </authorList>
    </citation>
    <scope>NUCLEOTIDE SEQUENCE [LARGE SCALE GENOMIC DNA]</scope>
    <source>
        <strain evidence="1">214</strain>
    </source>
</reference>
<keyword evidence="2" id="KW-1185">Reference proteome</keyword>
<organism evidence="1 2">
    <name type="scientific">Rubroshorea leprosula</name>
    <dbReference type="NCBI Taxonomy" id="152421"/>
    <lineage>
        <taxon>Eukaryota</taxon>
        <taxon>Viridiplantae</taxon>
        <taxon>Streptophyta</taxon>
        <taxon>Embryophyta</taxon>
        <taxon>Tracheophyta</taxon>
        <taxon>Spermatophyta</taxon>
        <taxon>Magnoliopsida</taxon>
        <taxon>eudicotyledons</taxon>
        <taxon>Gunneridae</taxon>
        <taxon>Pentapetalae</taxon>
        <taxon>rosids</taxon>
        <taxon>malvids</taxon>
        <taxon>Malvales</taxon>
        <taxon>Dipterocarpaceae</taxon>
        <taxon>Rubroshorea</taxon>
    </lineage>
</organism>
<sequence length="63" mass="6871">MVEVAIVADQLGKGVDMSILRWPDVSLTLLSPGLQPRGQIWSSGSNRKTVVCFLLLRSANRCS</sequence>
<comment type="caution">
    <text evidence="1">The sequence shown here is derived from an EMBL/GenBank/DDBJ whole genome shotgun (WGS) entry which is preliminary data.</text>
</comment>